<dbReference type="InterPro" id="IPR044770">
    <property type="entry name" value="MFS_spinster-like"/>
</dbReference>
<feature type="transmembrane region" description="Helical" evidence="6">
    <location>
        <begin position="346"/>
        <end position="368"/>
    </location>
</feature>
<name>A0ABS7PSI4_9SPHN</name>
<keyword evidence="9" id="KW-1185">Reference proteome</keyword>
<dbReference type="Gene3D" id="1.20.1250.20">
    <property type="entry name" value="MFS general substrate transporter like domains"/>
    <property type="match status" value="2"/>
</dbReference>
<feature type="transmembrane region" description="Helical" evidence="6">
    <location>
        <begin position="413"/>
        <end position="436"/>
    </location>
</feature>
<evidence type="ECO:0000256" key="2">
    <source>
        <dbReference type="ARBA" id="ARBA00022448"/>
    </source>
</evidence>
<evidence type="ECO:0000259" key="7">
    <source>
        <dbReference type="PROSITE" id="PS50850"/>
    </source>
</evidence>
<proteinExistence type="predicted"/>
<dbReference type="EMBL" id="JAINVV010000008">
    <property type="protein sequence ID" value="MBY8824304.1"/>
    <property type="molecule type" value="Genomic_DNA"/>
</dbReference>
<comment type="caution">
    <text evidence="8">The sequence shown here is derived from an EMBL/GenBank/DDBJ whole genome shotgun (WGS) entry which is preliminary data.</text>
</comment>
<sequence>MADQGASAPASAAAEPGMLRLAPQAWYIVGLLCFMYVFSFVDRLILGLLAPAIGQDLGITDTQLGLLIGTSFAIVYSIAGVPVAHFLDRANRKYILVAGILLWSAATLASGFAWNFATLAVLRAGVALGESVLTPAAVSLIADLFPRERRVLPMSIYAMAAALMGIGGLIIGAASLQLAELYSDALGMEPWRLVLILVGVLPLLLGILFALTTREPKRDQFETASQGAVEAADTREFLAYLNRNRGFFIPFYLGAALIVLYLFAIMTWTPTLLIRGHGVAATDAGYLFGFVGMATGFAGAIAWPRLVILSGRRGWREPIILCTAISCIVGAPFMIIAPSLGDMTLFLAGMGAAVFAGTGITALMPLAVQAYGPPRLRARLMALVMLSQSLIGYGAGPPLVAALAKRWPGDPGAFGTAITICGLVTVPAAALCYLLARRALIRQPLY</sequence>
<feature type="transmembrane region" description="Helical" evidence="6">
    <location>
        <begin position="380"/>
        <end position="401"/>
    </location>
</feature>
<feature type="transmembrane region" description="Helical" evidence="6">
    <location>
        <begin position="286"/>
        <end position="307"/>
    </location>
</feature>
<feature type="domain" description="Major facilitator superfamily (MFS) profile" evidence="7">
    <location>
        <begin position="28"/>
        <end position="440"/>
    </location>
</feature>
<feature type="transmembrane region" description="Helical" evidence="6">
    <location>
        <begin position="120"/>
        <end position="145"/>
    </location>
</feature>
<feature type="transmembrane region" description="Helical" evidence="6">
    <location>
        <begin position="25"/>
        <end position="46"/>
    </location>
</feature>
<evidence type="ECO:0000313" key="9">
    <source>
        <dbReference type="Proteomes" id="UP000706039"/>
    </source>
</evidence>
<evidence type="ECO:0000256" key="5">
    <source>
        <dbReference type="ARBA" id="ARBA00023136"/>
    </source>
</evidence>
<feature type="transmembrane region" description="Helical" evidence="6">
    <location>
        <begin position="191"/>
        <end position="211"/>
    </location>
</feature>
<keyword evidence="2" id="KW-0813">Transport</keyword>
<dbReference type="Proteomes" id="UP000706039">
    <property type="component" value="Unassembled WGS sequence"/>
</dbReference>
<evidence type="ECO:0000256" key="1">
    <source>
        <dbReference type="ARBA" id="ARBA00004141"/>
    </source>
</evidence>
<keyword evidence="5 6" id="KW-0472">Membrane</keyword>
<dbReference type="Pfam" id="PF07690">
    <property type="entry name" value="MFS_1"/>
    <property type="match status" value="1"/>
</dbReference>
<dbReference type="PANTHER" id="PTHR23505:SF79">
    <property type="entry name" value="PROTEIN SPINSTER"/>
    <property type="match status" value="1"/>
</dbReference>
<protein>
    <submittedName>
        <fullName evidence="8">MFS transporter</fullName>
    </submittedName>
</protein>
<feature type="transmembrane region" description="Helical" evidence="6">
    <location>
        <begin position="94"/>
        <end position="114"/>
    </location>
</feature>
<feature type="transmembrane region" description="Helical" evidence="6">
    <location>
        <begin position="157"/>
        <end position="179"/>
    </location>
</feature>
<keyword evidence="4 6" id="KW-1133">Transmembrane helix</keyword>
<dbReference type="PANTHER" id="PTHR23505">
    <property type="entry name" value="SPINSTER"/>
    <property type="match status" value="1"/>
</dbReference>
<dbReference type="RefSeq" id="WP_222991377.1">
    <property type="nucleotide sequence ID" value="NZ_JAINVV010000008.1"/>
</dbReference>
<dbReference type="InterPro" id="IPR020846">
    <property type="entry name" value="MFS_dom"/>
</dbReference>
<accession>A0ABS7PSI4</accession>
<dbReference type="InterPro" id="IPR036259">
    <property type="entry name" value="MFS_trans_sf"/>
</dbReference>
<comment type="subcellular location">
    <subcellularLocation>
        <location evidence="1">Membrane</location>
        <topology evidence="1">Multi-pass membrane protein</topology>
    </subcellularLocation>
</comment>
<evidence type="ECO:0000313" key="8">
    <source>
        <dbReference type="EMBL" id="MBY8824304.1"/>
    </source>
</evidence>
<evidence type="ECO:0000256" key="3">
    <source>
        <dbReference type="ARBA" id="ARBA00022692"/>
    </source>
</evidence>
<dbReference type="InterPro" id="IPR011701">
    <property type="entry name" value="MFS"/>
</dbReference>
<dbReference type="SUPFAM" id="SSF103473">
    <property type="entry name" value="MFS general substrate transporter"/>
    <property type="match status" value="1"/>
</dbReference>
<feature type="transmembrane region" description="Helical" evidence="6">
    <location>
        <begin position="319"/>
        <end position="340"/>
    </location>
</feature>
<dbReference type="PROSITE" id="PS50850">
    <property type="entry name" value="MFS"/>
    <property type="match status" value="1"/>
</dbReference>
<organism evidence="8 9">
    <name type="scientific">Sphingomonas colocasiae</name>
    <dbReference type="NCBI Taxonomy" id="1848973"/>
    <lineage>
        <taxon>Bacteria</taxon>
        <taxon>Pseudomonadati</taxon>
        <taxon>Pseudomonadota</taxon>
        <taxon>Alphaproteobacteria</taxon>
        <taxon>Sphingomonadales</taxon>
        <taxon>Sphingomonadaceae</taxon>
        <taxon>Sphingomonas</taxon>
    </lineage>
</organism>
<reference evidence="8 9" key="1">
    <citation type="submission" date="2021-08" db="EMBL/GenBank/DDBJ databases">
        <authorList>
            <person name="Tuo L."/>
        </authorList>
    </citation>
    <scope>NUCLEOTIDE SEQUENCE [LARGE SCALE GENOMIC DNA]</scope>
    <source>
        <strain evidence="8 9">JCM 31229</strain>
    </source>
</reference>
<feature type="transmembrane region" description="Helical" evidence="6">
    <location>
        <begin position="247"/>
        <end position="266"/>
    </location>
</feature>
<feature type="transmembrane region" description="Helical" evidence="6">
    <location>
        <begin position="66"/>
        <end position="87"/>
    </location>
</feature>
<evidence type="ECO:0000256" key="6">
    <source>
        <dbReference type="SAM" id="Phobius"/>
    </source>
</evidence>
<evidence type="ECO:0000256" key="4">
    <source>
        <dbReference type="ARBA" id="ARBA00022989"/>
    </source>
</evidence>
<gene>
    <name evidence="8" type="ORF">K7G82_18515</name>
</gene>
<keyword evidence="3 6" id="KW-0812">Transmembrane</keyword>